<comment type="caution">
    <text evidence="6">The sequence shown here is derived from an EMBL/GenBank/DDBJ whole genome shotgun (WGS) entry which is preliminary data.</text>
</comment>
<dbReference type="OrthoDB" id="9787041at2"/>
<dbReference type="InterPro" id="IPR002509">
    <property type="entry name" value="NODB_dom"/>
</dbReference>
<dbReference type="PANTHER" id="PTHR43123:SF4">
    <property type="entry name" value="POLYSACCHARIDE DEACETYLASE"/>
    <property type="match status" value="1"/>
</dbReference>
<dbReference type="SUPFAM" id="SSF88713">
    <property type="entry name" value="Glycoside hydrolase/deacetylase"/>
    <property type="match status" value="1"/>
</dbReference>
<dbReference type="AlphaFoldDB" id="A0A3M0CXC8"/>
<dbReference type="InParanoid" id="A0A3M0CXC8"/>
<organism evidence="6 7">
    <name type="scientific">Eilatimonas milleporae</name>
    <dbReference type="NCBI Taxonomy" id="911205"/>
    <lineage>
        <taxon>Bacteria</taxon>
        <taxon>Pseudomonadati</taxon>
        <taxon>Pseudomonadota</taxon>
        <taxon>Alphaproteobacteria</taxon>
        <taxon>Kordiimonadales</taxon>
        <taxon>Kordiimonadaceae</taxon>
        <taxon>Eilatimonas</taxon>
    </lineage>
</organism>
<dbReference type="GO" id="GO:0016810">
    <property type="term" value="F:hydrolase activity, acting on carbon-nitrogen (but not peptide) bonds"/>
    <property type="evidence" value="ECO:0007669"/>
    <property type="project" value="InterPro"/>
</dbReference>
<dbReference type="RefSeq" id="WP_121937397.1">
    <property type="nucleotide sequence ID" value="NZ_REFR01000009.1"/>
</dbReference>
<proteinExistence type="inferred from homology"/>
<evidence type="ECO:0000256" key="1">
    <source>
        <dbReference type="ARBA" id="ARBA00003236"/>
    </source>
</evidence>
<dbReference type="CDD" id="cd10979">
    <property type="entry name" value="CE4_PuuE_like"/>
    <property type="match status" value="1"/>
</dbReference>
<evidence type="ECO:0000256" key="2">
    <source>
        <dbReference type="ARBA" id="ARBA00010973"/>
    </source>
</evidence>
<evidence type="ECO:0000256" key="3">
    <source>
        <dbReference type="ARBA" id="ARBA00020071"/>
    </source>
</evidence>
<keyword evidence="7" id="KW-1185">Reference proteome</keyword>
<dbReference type="EMBL" id="REFR01000009">
    <property type="protein sequence ID" value="RMB12209.1"/>
    <property type="molecule type" value="Genomic_DNA"/>
</dbReference>
<dbReference type="GO" id="GO:0005975">
    <property type="term" value="P:carbohydrate metabolic process"/>
    <property type="evidence" value="ECO:0007669"/>
    <property type="project" value="InterPro"/>
</dbReference>
<dbReference type="Proteomes" id="UP000271227">
    <property type="component" value="Unassembled WGS sequence"/>
</dbReference>
<evidence type="ECO:0000313" key="6">
    <source>
        <dbReference type="EMBL" id="RMB12209.1"/>
    </source>
</evidence>
<dbReference type="Gene3D" id="3.20.20.370">
    <property type="entry name" value="Glycoside hydrolase/deacetylase"/>
    <property type="match status" value="1"/>
</dbReference>
<gene>
    <name evidence="6" type="ORF">BXY39_0701</name>
</gene>
<evidence type="ECO:0000256" key="4">
    <source>
        <dbReference type="ARBA" id="ARBA00032976"/>
    </source>
</evidence>
<dbReference type="Pfam" id="PF01522">
    <property type="entry name" value="Polysacc_deac_1"/>
    <property type="match status" value="1"/>
</dbReference>
<feature type="domain" description="NodB homology" evidence="5">
    <location>
        <begin position="76"/>
        <end position="184"/>
    </location>
</feature>
<comment type="similarity">
    <text evidence="2">Belongs to the polysaccharide deacetylase family.</text>
</comment>
<protein>
    <recommendedName>
        <fullName evidence="3">Chitooligosaccharide deacetylase</fullName>
    </recommendedName>
    <alternativeName>
        <fullName evidence="4">Nodulation protein B</fullName>
    </alternativeName>
</protein>
<name>A0A3M0CXC8_9PROT</name>
<dbReference type="InterPro" id="IPR011330">
    <property type="entry name" value="Glyco_hydro/deAcase_b/a-brl"/>
</dbReference>
<evidence type="ECO:0000259" key="5">
    <source>
        <dbReference type="Pfam" id="PF01522"/>
    </source>
</evidence>
<accession>A0A3M0CXC8</accession>
<sequence length="306" mass="34214">MPLPDDYLRYPHRSHGMDHTLYPWSNLFERPPVAWPGGAPVALWVTVALEYFPLTPDDGPVRAPGHMVTPYPDYRTYTTRDYGNRVGIYRILKLLNRFGLKAGVPMNAAIATRYPYLVEAVLKGGHEVIAHGLDMNHPHHGGLPREDEDARIAETLDILRRATGQPVTGWLSPARSESENTPHLLPGHGIGYLCDWVNDDMPYGMTTEGGPLIAMPHTYELEDRHQLVTLGHTEDRYVEEVLDAFTLFRVEASRHGGRILHIALTPYIIGQPFRIHALETLFTRLAYSGAIWSATGAEIAAAWQAG</sequence>
<evidence type="ECO:0000313" key="7">
    <source>
        <dbReference type="Proteomes" id="UP000271227"/>
    </source>
</evidence>
<comment type="function">
    <text evidence="1">Is involved in generating a small heat-stable compound (Nod), an acylated oligomer of N-acetylglucosamine, that stimulates mitosis in various plant protoplasts.</text>
</comment>
<reference evidence="6 7" key="1">
    <citation type="submission" date="2018-10" db="EMBL/GenBank/DDBJ databases">
        <title>Genomic Encyclopedia of Archaeal and Bacterial Type Strains, Phase II (KMG-II): from individual species to whole genera.</title>
        <authorList>
            <person name="Goeker M."/>
        </authorList>
    </citation>
    <scope>NUCLEOTIDE SEQUENCE [LARGE SCALE GENOMIC DNA]</scope>
    <source>
        <strain evidence="6 7">DSM 25217</strain>
    </source>
</reference>
<dbReference type="PANTHER" id="PTHR43123">
    <property type="entry name" value="POLYSACCHARIDE DEACETYLASE-RELATED"/>
    <property type="match status" value="1"/>
</dbReference>